<evidence type="ECO:0000259" key="8">
    <source>
        <dbReference type="Pfam" id="PF01288"/>
    </source>
</evidence>
<keyword evidence="10" id="KW-1185">Reference proteome</keyword>
<dbReference type="GO" id="GO:0016301">
    <property type="term" value="F:kinase activity"/>
    <property type="evidence" value="ECO:0007669"/>
    <property type="project" value="UniProtKB-KW"/>
</dbReference>
<dbReference type="RefSeq" id="WP_153719334.1">
    <property type="nucleotide sequence ID" value="NZ_WJPP01000003.1"/>
</dbReference>
<comment type="pathway">
    <text evidence="1">Cofactor biosynthesis; tetrahydrofolate biosynthesis; 2-amino-4-hydroxy-6-hydroxymethyl-7,8-dihydropteridine diphosphate from 7,8-dihydroneopterin triphosphate: step 4/4.</text>
</comment>
<dbReference type="CDD" id="cd00483">
    <property type="entry name" value="HPPK"/>
    <property type="match status" value="1"/>
</dbReference>
<dbReference type="EMBL" id="WJPP01000003">
    <property type="protein sequence ID" value="MRH78275.1"/>
    <property type="molecule type" value="Genomic_DNA"/>
</dbReference>
<evidence type="ECO:0000256" key="2">
    <source>
        <dbReference type="ARBA" id="ARBA00013253"/>
    </source>
</evidence>
<dbReference type="Gene3D" id="3.30.70.560">
    <property type="entry name" value="7,8-Dihydro-6-hydroxymethylpterin-pyrophosphokinase HPPK"/>
    <property type="match status" value="1"/>
</dbReference>
<dbReference type="AlphaFoldDB" id="A0A6N7QP25"/>
<dbReference type="GO" id="GO:0003848">
    <property type="term" value="F:2-amino-4-hydroxy-6-hydroxymethyldihydropteridine diphosphokinase activity"/>
    <property type="evidence" value="ECO:0007669"/>
    <property type="project" value="UniProtKB-EC"/>
</dbReference>
<dbReference type="InterPro" id="IPR000550">
    <property type="entry name" value="Hppk"/>
</dbReference>
<dbReference type="EC" id="2.7.6.3" evidence="2"/>
<evidence type="ECO:0000256" key="7">
    <source>
        <dbReference type="ARBA" id="ARBA00022909"/>
    </source>
</evidence>
<dbReference type="SUPFAM" id="SSF55083">
    <property type="entry name" value="6-hydroxymethyl-7,8-dihydropterin pyrophosphokinase, HPPK"/>
    <property type="match status" value="1"/>
</dbReference>
<dbReference type="InterPro" id="IPR035907">
    <property type="entry name" value="Hppk_sf"/>
</dbReference>
<reference evidence="9 10" key="1">
    <citation type="submission" date="2019-11" db="EMBL/GenBank/DDBJ databases">
        <authorList>
            <person name="Zhang X.Y."/>
        </authorList>
    </citation>
    <scope>NUCLEOTIDE SEQUENCE [LARGE SCALE GENOMIC DNA]</scope>
    <source>
        <strain evidence="9 10">C176</strain>
    </source>
</reference>
<accession>A0A6N7QP25</accession>
<keyword evidence="7" id="KW-0289">Folate biosynthesis</keyword>
<dbReference type="GO" id="GO:0005524">
    <property type="term" value="F:ATP binding"/>
    <property type="evidence" value="ECO:0007669"/>
    <property type="project" value="UniProtKB-KW"/>
</dbReference>
<evidence type="ECO:0000256" key="3">
    <source>
        <dbReference type="ARBA" id="ARBA00022679"/>
    </source>
</evidence>
<keyword evidence="4" id="KW-0547">Nucleotide-binding</keyword>
<dbReference type="NCBIfam" id="TIGR01498">
    <property type="entry name" value="folK"/>
    <property type="match status" value="1"/>
</dbReference>
<evidence type="ECO:0000256" key="4">
    <source>
        <dbReference type="ARBA" id="ARBA00022741"/>
    </source>
</evidence>
<feature type="domain" description="7,8-dihydro-6-hydroxymethylpterin-pyrophosphokinase" evidence="8">
    <location>
        <begin position="5"/>
        <end position="129"/>
    </location>
</feature>
<name>A0A6N7QP25_9GAMM</name>
<keyword evidence="3 9" id="KW-0808">Transferase</keyword>
<dbReference type="GO" id="GO:0046654">
    <property type="term" value="P:tetrahydrofolate biosynthetic process"/>
    <property type="evidence" value="ECO:0007669"/>
    <property type="project" value="UniProtKB-UniPathway"/>
</dbReference>
<proteinExistence type="predicted"/>
<keyword evidence="5 9" id="KW-0418">Kinase</keyword>
<sequence length="164" mass="17936">MTRTYLSIGSNIEPEKNVRAAVKALQAQYGDIVISPVYQTPAVGFAGDDFYNLVIGLDTADSVEALATACRAIETAQGRQREAQRFSARTLDIDILLFGDLVRASAPSLPRDEILKYAFVLKPLADVAPDARHPIDGRRFADLWAAFSDEPEDLEPVHLDFASA</sequence>
<evidence type="ECO:0000256" key="5">
    <source>
        <dbReference type="ARBA" id="ARBA00022777"/>
    </source>
</evidence>
<dbReference type="UniPathway" id="UPA00077">
    <property type="reaction ID" value="UER00155"/>
</dbReference>
<dbReference type="Proteomes" id="UP000433788">
    <property type="component" value="Unassembled WGS sequence"/>
</dbReference>
<evidence type="ECO:0000313" key="9">
    <source>
        <dbReference type="EMBL" id="MRH78275.1"/>
    </source>
</evidence>
<evidence type="ECO:0000256" key="6">
    <source>
        <dbReference type="ARBA" id="ARBA00022840"/>
    </source>
</evidence>
<organism evidence="9 10">
    <name type="scientific">Spiribacter salilacus</name>
    <dbReference type="NCBI Taxonomy" id="2664894"/>
    <lineage>
        <taxon>Bacteria</taxon>
        <taxon>Pseudomonadati</taxon>
        <taxon>Pseudomonadota</taxon>
        <taxon>Gammaproteobacteria</taxon>
        <taxon>Chromatiales</taxon>
        <taxon>Ectothiorhodospiraceae</taxon>
        <taxon>Spiribacter</taxon>
    </lineage>
</organism>
<dbReference type="PANTHER" id="PTHR43071:SF2">
    <property type="entry name" value="2-AMINO-4-HYDROXY-6-HYDROXYMETHYLDIHYDROPTERIDINE PYROPHOSPHOKINASE"/>
    <property type="match status" value="1"/>
</dbReference>
<comment type="caution">
    <text evidence="9">The sequence shown here is derived from an EMBL/GenBank/DDBJ whole genome shotgun (WGS) entry which is preliminary data.</text>
</comment>
<dbReference type="PANTHER" id="PTHR43071">
    <property type="entry name" value="2-AMINO-4-HYDROXY-6-HYDROXYMETHYLDIHYDROPTERIDINE PYROPHOSPHOKINASE"/>
    <property type="match status" value="1"/>
</dbReference>
<gene>
    <name evidence="9" type="primary">folK</name>
    <name evidence="9" type="ORF">GH984_06105</name>
</gene>
<evidence type="ECO:0000313" key="10">
    <source>
        <dbReference type="Proteomes" id="UP000433788"/>
    </source>
</evidence>
<dbReference type="GO" id="GO:0046656">
    <property type="term" value="P:folic acid biosynthetic process"/>
    <property type="evidence" value="ECO:0007669"/>
    <property type="project" value="UniProtKB-KW"/>
</dbReference>
<evidence type="ECO:0000256" key="1">
    <source>
        <dbReference type="ARBA" id="ARBA00005051"/>
    </source>
</evidence>
<dbReference type="Pfam" id="PF01288">
    <property type="entry name" value="HPPK"/>
    <property type="match status" value="1"/>
</dbReference>
<protein>
    <recommendedName>
        <fullName evidence="2">2-amino-4-hydroxy-6-hydroxymethyldihydropteridine diphosphokinase</fullName>
        <ecNumber evidence="2">2.7.6.3</ecNumber>
    </recommendedName>
</protein>
<keyword evidence="6" id="KW-0067">ATP-binding</keyword>